<comment type="caution">
    <text evidence="2">The sequence shown here is derived from an EMBL/GenBank/DDBJ whole genome shotgun (WGS) entry which is preliminary data.</text>
</comment>
<keyword evidence="1" id="KW-0472">Membrane</keyword>
<sequence length="404" mass="46426">MKKLNLTHWIKISLFSLFVVALLGVLMRYKIAFELPFIAQKNIQHAHSHFAFAGWVTQLLMVLMVNYLSKYTSEVKILKYNTLFWINIIGAYVMLVSFIIQGYGFVSILFSTLSIFVFVWFAILFYKDAKEIPSSSWSKKWFLAALYFGVLSSIGTFALAYMMATKNVPQDLYLSSIYFYLHFQYNGWFWFACTGLFVSLIPADLKNTKENKTVFQLFAWSCIPAYLLSVLWLKLPAWVYALAVISAVIQLIAWFKLVKLSFTIFKLNPRIAGFLKILFIGIAFCVTLKLVLQFGSVFPAISKLAFGFRSIVIAYLHLVLLAIISGFLLAYLYTNDLVYRTSKTVFFLVLFIVGIFLNELILALQGIFSIKYVLIPYANELLFIVSIILFTGIFGMVYFNRKKV</sequence>
<name>A0A4Q1KNZ8_9FLAO</name>
<dbReference type="AlphaFoldDB" id="A0A4Q1KNZ8"/>
<feature type="transmembrane region" description="Helical" evidence="1">
    <location>
        <begin position="80"/>
        <end position="100"/>
    </location>
</feature>
<feature type="transmembrane region" description="Helical" evidence="1">
    <location>
        <begin position="238"/>
        <end position="258"/>
    </location>
</feature>
<gene>
    <name evidence="2" type="ORF">EQG68_10405</name>
</gene>
<keyword evidence="1" id="KW-0812">Transmembrane</keyword>
<evidence type="ECO:0000256" key="1">
    <source>
        <dbReference type="SAM" id="Phobius"/>
    </source>
</evidence>
<feature type="transmembrane region" description="Helical" evidence="1">
    <location>
        <begin position="183"/>
        <end position="201"/>
    </location>
</feature>
<keyword evidence="1" id="KW-1133">Transmembrane helix</keyword>
<feature type="transmembrane region" description="Helical" evidence="1">
    <location>
        <begin position="381"/>
        <end position="399"/>
    </location>
</feature>
<feature type="transmembrane region" description="Helical" evidence="1">
    <location>
        <begin position="213"/>
        <end position="232"/>
    </location>
</feature>
<evidence type="ECO:0008006" key="4">
    <source>
        <dbReference type="Google" id="ProtNLM"/>
    </source>
</evidence>
<accession>A0A4Q1KNZ8</accession>
<reference evidence="3" key="1">
    <citation type="submission" date="2019-01" db="EMBL/GenBank/DDBJ databases">
        <title>Cytophagaceae bacterium strain CAR-16.</title>
        <authorList>
            <person name="Chen W.-M."/>
        </authorList>
    </citation>
    <scope>NUCLEOTIDE SEQUENCE [LARGE SCALE GENOMIC DNA]</scope>
    <source>
        <strain evidence="3">ICH-30</strain>
    </source>
</reference>
<feature type="transmembrane region" description="Helical" evidence="1">
    <location>
        <begin position="106"/>
        <end position="129"/>
    </location>
</feature>
<dbReference type="Proteomes" id="UP000289734">
    <property type="component" value="Unassembled WGS sequence"/>
</dbReference>
<proteinExistence type="predicted"/>
<dbReference type="OrthoDB" id="2827525at2"/>
<feature type="transmembrane region" description="Helical" evidence="1">
    <location>
        <begin position="345"/>
        <end position="375"/>
    </location>
</feature>
<evidence type="ECO:0000313" key="2">
    <source>
        <dbReference type="EMBL" id="RXR31285.1"/>
    </source>
</evidence>
<evidence type="ECO:0000313" key="3">
    <source>
        <dbReference type="Proteomes" id="UP000289734"/>
    </source>
</evidence>
<feature type="transmembrane region" description="Helical" evidence="1">
    <location>
        <begin position="141"/>
        <end position="163"/>
    </location>
</feature>
<dbReference type="EMBL" id="SBKQ01000010">
    <property type="protein sequence ID" value="RXR31285.1"/>
    <property type="molecule type" value="Genomic_DNA"/>
</dbReference>
<organism evidence="2 3">
    <name type="scientific">Flavobacterium piscinae</name>
    <dbReference type="NCBI Taxonomy" id="2506424"/>
    <lineage>
        <taxon>Bacteria</taxon>
        <taxon>Pseudomonadati</taxon>
        <taxon>Bacteroidota</taxon>
        <taxon>Flavobacteriia</taxon>
        <taxon>Flavobacteriales</taxon>
        <taxon>Flavobacteriaceae</taxon>
        <taxon>Flavobacterium</taxon>
    </lineage>
</organism>
<feature type="transmembrane region" description="Helical" evidence="1">
    <location>
        <begin position="12"/>
        <end position="29"/>
    </location>
</feature>
<feature type="transmembrane region" description="Helical" evidence="1">
    <location>
        <begin position="270"/>
        <end position="292"/>
    </location>
</feature>
<keyword evidence="3" id="KW-1185">Reference proteome</keyword>
<dbReference type="RefSeq" id="WP_129464825.1">
    <property type="nucleotide sequence ID" value="NZ_SBKQ01000010.1"/>
</dbReference>
<feature type="transmembrane region" description="Helical" evidence="1">
    <location>
        <begin position="312"/>
        <end position="333"/>
    </location>
</feature>
<protein>
    <recommendedName>
        <fullName evidence="4">NnrS family protein</fullName>
    </recommendedName>
</protein>
<feature type="transmembrane region" description="Helical" evidence="1">
    <location>
        <begin position="49"/>
        <end position="68"/>
    </location>
</feature>